<accession>A0A6B0TUF5</accession>
<proteinExistence type="predicted"/>
<reference evidence="2" key="1">
    <citation type="submission" date="2019-12" db="EMBL/GenBank/DDBJ databases">
        <title>An insight into the sialome of adult female Ixodes ricinus ticks feeding for 6 days.</title>
        <authorList>
            <person name="Perner J."/>
            <person name="Ribeiro J.M.C."/>
        </authorList>
    </citation>
    <scope>NUCLEOTIDE SEQUENCE</scope>
    <source>
        <strain evidence="2">Semi-engorged</strain>
        <tissue evidence="2">Salivary glands</tissue>
    </source>
</reference>
<keyword evidence="1" id="KW-0732">Signal</keyword>
<dbReference type="AlphaFoldDB" id="A0A6B0TUF5"/>
<feature type="signal peptide" evidence="1">
    <location>
        <begin position="1"/>
        <end position="25"/>
    </location>
</feature>
<sequence length="76" mass="8668">MTTSFPELLLLAGFVLMICEKPVCSSSFEKTFPNLWKTRKCSRGGAVFSLVWFQYITCIRVGNYITTLALNMHLKD</sequence>
<evidence type="ECO:0000256" key="1">
    <source>
        <dbReference type="SAM" id="SignalP"/>
    </source>
</evidence>
<protein>
    <submittedName>
        <fullName evidence="2">Putative secreted protein</fullName>
    </submittedName>
</protein>
<name>A0A6B0TUF5_IXORI</name>
<feature type="chain" id="PRO_5025619101" evidence="1">
    <location>
        <begin position="26"/>
        <end position="76"/>
    </location>
</feature>
<dbReference type="EMBL" id="GIFC01001549">
    <property type="protein sequence ID" value="MXU83632.1"/>
    <property type="molecule type" value="Transcribed_RNA"/>
</dbReference>
<evidence type="ECO:0000313" key="2">
    <source>
        <dbReference type="EMBL" id="MXU83632.1"/>
    </source>
</evidence>
<organism evidence="2">
    <name type="scientific">Ixodes ricinus</name>
    <name type="common">Common tick</name>
    <name type="synonym">Acarus ricinus</name>
    <dbReference type="NCBI Taxonomy" id="34613"/>
    <lineage>
        <taxon>Eukaryota</taxon>
        <taxon>Metazoa</taxon>
        <taxon>Ecdysozoa</taxon>
        <taxon>Arthropoda</taxon>
        <taxon>Chelicerata</taxon>
        <taxon>Arachnida</taxon>
        <taxon>Acari</taxon>
        <taxon>Parasitiformes</taxon>
        <taxon>Ixodida</taxon>
        <taxon>Ixodoidea</taxon>
        <taxon>Ixodidae</taxon>
        <taxon>Ixodinae</taxon>
        <taxon>Ixodes</taxon>
    </lineage>
</organism>